<name>A0AA39Z9V8_9PEZI</name>
<sequence length="183" mass="19676">MRSQRMHRFMHWDLSLCAIPIVSLWPCQRTLLSGPTHSRRGWGFPKSGINGPGTPGPVGDVMADLRPHSRGLPWEPRFCGTAGLRALLFVSVSIIGEAVCAKSDEGASHLHVASLIFPFALLPHACLSALCEGSVSVSLFPVPSVLLQAEIPTVSYTRFVARSGTRRLVTVPATAASVHALFI</sequence>
<dbReference type="Proteomes" id="UP001174997">
    <property type="component" value="Unassembled WGS sequence"/>
</dbReference>
<feature type="chain" id="PRO_5041271854" description="Secreted protein" evidence="1">
    <location>
        <begin position="25"/>
        <end position="183"/>
    </location>
</feature>
<dbReference type="EMBL" id="JAULSY010000092">
    <property type="protein sequence ID" value="KAK0666223.1"/>
    <property type="molecule type" value="Genomic_DNA"/>
</dbReference>
<organism evidence="2 3">
    <name type="scientific">Cercophora samala</name>
    <dbReference type="NCBI Taxonomy" id="330535"/>
    <lineage>
        <taxon>Eukaryota</taxon>
        <taxon>Fungi</taxon>
        <taxon>Dikarya</taxon>
        <taxon>Ascomycota</taxon>
        <taxon>Pezizomycotina</taxon>
        <taxon>Sordariomycetes</taxon>
        <taxon>Sordariomycetidae</taxon>
        <taxon>Sordariales</taxon>
        <taxon>Lasiosphaeriaceae</taxon>
        <taxon>Cercophora</taxon>
    </lineage>
</organism>
<protein>
    <recommendedName>
        <fullName evidence="4">Secreted protein</fullName>
    </recommendedName>
</protein>
<gene>
    <name evidence="2" type="ORF">QBC41DRAFT_154593</name>
</gene>
<proteinExistence type="predicted"/>
<reference evidence="2" key="1">
    <citation type="submission" date="2023-06" db="EMBL/GenBank/DDBJ databases">
        <title>Genome-scale phylogeny and comparative genomics of the fungal order Sordariales.</title>
        <authorList>
            <consortium name="Lawrence Berkeley National Laboratory"/>
            <person name="Hensen N."/>
            <person name="Bonometti L."/>
            <person name="Westerberg I."/>
            <person name="Brannstrom I.O."/>
            <person name="Guillou S."/>
            <person name="Cros-Aarteil S."/>
            <person name="Calhoun S."/>
            <person name="Haridas S."/>
            <person name="Kuo A."/>
            <person name="Mondo S."/>
            <person name="Pangilinan J."/>
            <person name="Riley R."/>
            <person name="Labutti K."/>
            <person name="Andreopoulos B."/>
            <person name="Lipzen A."/>
            <person name="Chen C."/>
            <person name="Yanf M."/>
            <person name="Daum C."/>
            <person name="Ng V."/>
            <person name="Clum A."/>
            <person name="Steindorff A."/>
            <person name="Ohm R."/>
            <person name="Martin F."/>
            <person name="Silar P."/>
            <person name="Natvig D."/>
            <person name="Lalanne C."/>
            <person name="Gautier V."/>
            <person name="Ament-Velasquez S.L."/>
            <person name="Kruys A."/>
            <person name="Hutchinson M.I."/>
            <person name="Powell A.J."/>
            <person name="Barry K."/>
            <person name="Miller A.N."/>
            <person name="Grigoriev I.V."/>
            <person name="Debuchy R."/>
            <person name="Gladieux P."/>
            <person name="Thoren M.H."/>
            <person name="Johannesson H."/>
        </authorList>
    </citation>
    <scope>NUCLEOTIDE SEQUENCE</scope>
    <source>
        <strain evidence="2">CBS 307.81</strain>
    </source>
</reference>
<evidence type="ECO:0000256" key="1">
    <source>
        <dbReference type="SAM" id="SignalP"/>
    </source>
</evidence>
<keyword evidence="1" id="KW-0732">Signal</keyword>
<evidence type="ECO:0000313" key="3">
    <source>
        <dbReference type="Proteomes" id="UP001174997"/>
    </source>
</evidence>
<comment type="caution">
    <text evidence="2">The sequence shown here is derived from an EMBL/GenBank/DDBJ whole genome shotgun (WGS) entry which is preliminary data.</text>
</comment>
<accession>A0AA39Z9V8</accession>
<evidence type="ECO:0008006" key="4">
    <source>
        <dbReference type="Google" id="ProtNLM"/>
    </source>
</evidence>
<feature type="signal peptide" evidence="1">
    <location>
        <begin position="1"/>
        <end position="24"/>
    </location>
</feature>
<dbReference type="AlphaFoldDB" id="A0AA39Z9V8"/>
<evidence type="ECO:0000313" key="2">
    <source>
        <dbReference type="EMBL" id="KAK0666223.1"/>
    </source>
</evidence>
<keyword evidence="3" id="KW-1185">Reference proteome</keyword>